<protein>
    <submittedName>
        <fullName evidence="1">Protein argonaute 3</fullName>
    </submittedName>
</protein>
<dbReference type="EMBL" id="MJEQ01037184">
    <property type="protein sequence ID" value="OIT05901.1"/>
    <property type="molecule type" value="Genomic_DNA"/>
</dbReference>
<dbReference type="Gramene" id="OIT33259">
    <property type="protein sequence ID" value="OIT33259"/>
    <property type="gene ID" value="A4A49_55173"/>
</dbReference>
<sequence>MGMDPKNATRNFEIKVSRDMIHVLVRVLPAPDLKLGGQSGVRVSNKCKWNFDKNFVVEGRSLKQWVLIDFTSQELRCRELVSELKEKSTWLGMTMNDPIRIYPADMNDLPSFSKVEKLLKDVVSGASL</sequence>
<evidence type="ECO:0000313" key="3">
    <source>
        <dbReference type="Proteomes" id="UP000187609"/>
    </source>
</evidence>
<keyword evidence="3" id="KW-1185">Reference proteome</keyword>
<dbReference type="Proteomes" id="UP000187609">
    <property type="component" value="Unassembled WGS sequence"/>
</dbReference>
<evidence type="ECO:0000313" key="2">
    <source>
        <dbReference type="EMBL" id="OIT33259.1"/>
    </source>
</evidence>
<reference evidence="1 3" key="1">
    <citation type="submission" date="2016-11" db="EMBL/GenBank/DDBJ databases">
        <title>The genome of Nicotiana attenuata.</title>
        <authorList>
            <person name="Xu S."/>
            <person name="Brockmoeller T."/>
            <person name="Gaquerel E."/>
            <person name="Navarro A."/>
            <person name="Kuhl H."/>
            <person name="Gase K."/>
            <person name="Ling Z."/>
            <person name="Zhou W."/>
            <person name="Kreitzer C."/>
            <person name="Stanke M."/>
            <person name="Tang H."/>
            <person name="Lyons E."/>
            <person name="Pandey P."/>
            <person name="Pandey S.P."/>
            <person name="Timmermann B."/>
            <person name="Baldwin I.T."/>
        </authorList>
    </citation>
    <scope>NUCLEOTIDE SEQUENCE [LARGE SCALE GENOMIC DNA]</scope>
    <source>
        <strain evidence="3">cv. UT</strain>
        <strain evidence="1">UT</strain>
        <tissue evidence="1">Leaves</tissue>
    </source>
</reference>
<gene>
    <name evidence="1" type="primary">AGO3_0</name>
    <name evidence="2" type="synonym">AGO3_1</name>
    <name evidence="2" type="ORF">A4A49_55173</name>
    <name evidence="1" type="ORF">A4A49_61691</name>
</gene>
<organism evidence="1 3">
    <name type="scientific">Nicotiana attenuata</name>
    <name type="common">Coyote tobacco</name>
    <dbReference type="NCBI Taxonomy" id="49451"/>
    <lineage>
        <taxon>Eukaryota</taxon>
        <taxon>Viridiplantae</taxon>
        <taxon>Streptophyta</taxon>
        <taxon>Embryophyta</taxon>
        <taxon>Tracheophyta</taxon>
        <taxon>Spermatophyta</taxon>
        <taxon>Magnoliopsida</taxon>
        <taxon>eudicotyledons</taxon>
        <taxon>Gunneridae</taxon>
        <taxon>Pentapetalae</taxon>
        <taxon>asterids</taxon>
        <taxon>lamiids</taxon>
        <taxon>Solanales</taxon>
        <taxon>Solanaceae</taxon>
        <taxon>Nicotianoideae</taxon>
        <taxon>Nicotianeae</taxon>
        <taxon>Nicotiana</taxon>
    </lineage>
</organism>
<dbReference type="PANTHER" id="PTHR22891">
    <property type="entry name" value="EUKARYOTIC TRANSLATION INITIATION FACTOR 2C"/>
    <property type="match status" value="1"/>
</dbReference>
<proteinExistence type="predicted"/>
<comment type="caution">
    <text evidence="1">The sequence shown here is derived from an EMBL/GenBank/DDBJ whole genome shotgun (WGS) entry which is preliminary data.</text>
</comment>
<dbReference type="Gene3D" id="3.40.50.2300">
    <property type="match status" value="1"/>
</dbReference>
<dbReference type="Gramene" id="OIT05901">
    <property type="protein sequence ID" value="OIT05901"/>
    <property type="gene ID" value="A4A49_61691"/>
</dbReference>
<name>A0A1J6IL81_NICAT</name>
<dbReference type="AlphaFoldDB" id="A0A1J6IL81"/>
<evidence type="ECO:0000313" key="1">
    <source>
        <dbReference type="EMBL" id="OIT05901.1"/>
    </source>
</evidence>
<dbReference type="STRING" id="49451.A0A1J6IL81"/>
<accession>A0A1J6IL81</accession>
<dbReference type="EMBL" id="MJEQ01000913">
    <property type="protein sequence ID" value="OIT33259.1"/>
    <property type="molecule type" value="Genomic_DNA"/>
</dbReference>